<accession>A0A3N2GQJ4</accession>
<comment type="caution">
    <text evidence="4">The sequence shown here is derived from an EMBL/GenBank/DDBJ whole genome shotgun (WGS) entry which is preliminary data.</text>
</comment>
<keyword evidence="5" id="KW-1185">Reference proteome</keyword>
<evidence type="ECO:0000259" key="3">
    <source>
        <dbReference type="Pfam" id="PF20590"/>
    </source>
</evidence>
<dbReference type="EMBL" id="RKHY01000001">
    <property type="protein sequence ID" value="ROS38499.1"/>
    <property type="molecule type" value="Genomic_DNA"/>
</dbReference>
<dbReference type="Pfam" id="PF00899">
    <property type="entry name" value="ThiF"/>
    <property type="match status" value="1"/>
</dbReference>
<feature type="region of interest" description="Disordered" evidence="1">
    <location>
        <begin position="390"/>
        <end position="411"/>
    </location>
</feature>
<feature type="compositionally biased region" description="Basic and acidic residues" evidence="1">
    <location>
        <begin position="393"/>
        <end position="411"/>
    </location>
</feature>
<dbReference type="Pfam" id="PF20590">
    <property type="entry name" value="DUF6791"/>
    <property type="match status" value="1"/>
</dbReference>
<name>A0A3N2GQJ4_9PSEU</name>
<dbReference type="InterPro" id="IPR035985">
    <property type="entry name" value="Ubiquitin-activating_enz"/>
</dbReference>
<dbReference type="NCBIfam" id="NF004804">
    <property type="entry name" value="PRK06153.1-3"/>
    <property type="match status" value="1"/>
</dbReference>
<dbReference type="SUPFAM" id="SSF69572">
    <property type="entry name" value="Activating enzymes of the ubiquitin-like proteins"/>
    <property type="match status" value="1"/>
</dbReference>
<dbReference type="NCBIfam" id="NF004805">
    <property type="entry name" value="PRK06153.1-4"/>
    <property type="match status" value="1"/>
</dbReference>
<feature type="domain" description="THIF-type NAD/FAD binding fold" evidence="2">
    <location>
        <begin position="172"/>
        <end position="356"/>
    </location>
</feature>
<evidence type="ECO:0000256" key="1">
    <source>
        <dbReference type="SAM" id="MobiDB-lite"/>
    </source>
</evidence>
<dbReference type="InterPro" id="IPR000594">
    <property type="entry name" value="ThiF_NAD_FAD-bd"/>
</dbReference>
<protein>
    <submittedName>
        <fullName evidence="4">ThiF family protein</fullName>
    </submittedName>
</protein>
<dbReference type="GO" id="GO:0008641">
    <property type="term" value="F:ubiquitin-like modifier activating enzyme activity"/>
    <property type="evidence" value="ECO:0007669"/>
    <property type="project" value="InterPro"/>
</dbReference>
<dbReference type="AlphaFoldDB" id="A0A3N2GQJ4"/>
<proteinExistence type="predicted"/>
<dbReference type="Gene3D" id="3.40.50.720">
    <property type="entry name" value="NAD(P)-binding Rossmann-like Domain"/>
    <property type="match status" value="1"/>
</dbReference>
<dbReference type="RefSeq" id="WP_123682868.1">
    <property type="nucleotide sequence ID" value="NZ_RKHY01000001.1"/>
</dbReference>
<feature type="domain" description="DUF6791" evidence="3">
    <location>
        <begin position="11"/>
        <end position="161"/>
    </location>
</feature>
<evidence type="ECO:0000313" key="5">
    <source>
        <dbReference type="Proteomes" id="UP000274843"/>
    </source>
</evidence>
<dbReference type="GeneID" id="301842250"/>
<dbReference type="CDD" id="cd01483">
    <property type="entry name" value="E1_enzyme_family"/>
    <property type="match status" value="1"/>
</dbReference>
<evidence type="ECO:0000313" key="4">
    <source>
        <dbReference type="EMBL" id="ROS38499.1"/>
    </source>
</evidence>
<dbReference type="InterPro" id="IPR046741">
    <property type="entry name" value="DUF6791"/>
</dbReference>
<gene>
    <name evidence="4" type="ORF">EDD35_0781</name>
</gene>
<evidence type="ECO:0000259" key="2">
    <source>
        <dbReference type="Pfam" id="PF00899"/>
    </source>
</evidence>
<dbReference type="Proteomes" id="UP000274843">
    <property type="component" value="Unassembled WGS sequence"/>
</dbReference>
<organism evidence="4 5">
    <name type="scientific">Amycolatopsis thermoflava</name>
    <dbReference type="NCBI Taxonomy" id="84480"/>
    <lineage>
        <taxon>Bacteria</taxon>
        <taxon>Bacillati</taxon>
        <taxon>Actinomycetota</taxon>
        <taxon>Actinomycetes</taxon>
        <taxon>Pseudonocardiales</taxon>
        <taxon>Pseudonocardiaceae</taxon>
        <taxon>Amycolatopsis</taxon>
        <taxon>Amycolatopsis methanolica group</taxon>
    </lineage>
</organism>
<sequence length="411" mass="45619">MSQRLISREPTLKRLRDEGYDVSITGGYLLVRHIPYVTEQREVEYGALACPLSIAGDIILPPADHTARFVGKTPCTRNGARYEKIINSEVAETIELGLVATHSFSSKPQSGGYTNFYDKVITYATILEVEAHAIDPTVTARPFRLVPHDGTDDSVFHYIDTASSRAGINATNDKLRGQRVAIVGLGGTGSHILDLICRTWVTEIHLYDDDQLHQHNAFRMPGVLSKQDLESPGTKVAFLAARYESLRTGIVSHAYRIDERTAHELTRMDFVFLALTDGEAKKAIVGALEQYDVPFADCGMGVYKVGDALAGQVRVTTSIPGHREEARRHIAFSDGEQDEYSQNIQIAELNALNAAFAVMKWKKLNGFYLDLEHEHNSVFVLDGNTLINESGDEDAHYDQTRVRGDDPRGSR</sequence>
<reference evidence="4 5" key="1">
    <citation type="submission" date="2018-11" db="EMBL/GenBank/DDBJ databases">
        <title>Sequencing the genomes of 1000 actinobacteria strains.</title>
        <authorList>
            <person name="Klenk H.-P."/>
        </authorList>
    </citation>
    <scope>NUCLEOTIDE SEQUENCE [LARGE SCALE GENOMIC DNA]</scope>
    <source>
        <strain evidence="4 5">DSM 44348</strain>
    </source>
</reference>